<proteinExistence type="predicted"/>
<evidence type="ECO:0000313" key="1">
    <source>
        <dbReference type="EMBL" id="GFH51512.1"/>
    </source>
</evidence>
<dbReference type="Proteomes" id="UP001054902">
    <property type="component" value="Unassembled WGS sequence"/>
</dbReference>
<name>A0AAD3H5M7_9STRA</name>
<comment type="caution">
    <text evidence="1">The sequence shown here is derived from an EMBL/GenBank/DDBJ whole genome shotgun (WGS) entry which is preliminary data.</text>
</comment>
<organism evidence="1 2">
    <name type="scientific">Chaetoceros tenuissimus</name>
    <dbReference type="NCBI Taxonomy" id="426638"/>
    <lineage>
        <taxon>Eukaryota</taxon>
        <taxon>Sar</taxon>
        <taxon>Stramenopiles</taxon>
        <taxon>Ochrophyta</taxon>
        <taxon>Bacillariophyta</taxon>
        <taxon>Coscinodiscophyceae</taxon>
        <taxon>Chaetocerotophycidae</taxon>
        <taxon>Chaetocerotales</taxon>
        <taxon>Chaetocerotaceae</taxon>
        <taxon>Chaetoceros</taxon>
    </lineage>
</organism>
<evidence type="ECO:0000313" key="2">
    <source>
        <dbReference type="Proteomes" id="UP001054902"/>
    </source>
</evidence>
<sequence length="1437" mass="163215">MSVSSNNDYIPWQYNWKRPRITPTKSSINHSKELHDKIPINTSSARLTSEEASILLLNCSTSEDEENERIRMKWEDLESESEDENGDSKLEPKNEICDEYIVTVTTFASKSFIKLLQAHSAPSEKVIVPGDTILLEVIRDSHRLSDIDDLTQELDENEVDVIMSKILYWPSSALVDPTLSNPEEHEFRVNFEDERKTNGPLKIWESVQDVLKLPKSVANMSEEEKESFYQRQAEKKFKSAKAKIGVTNVLLCRQASSTQLRHLEIDEIMDVLDRLSLNLGLEIDHDLLATKIETNAPPETFVDVSQDLILTCLSNDGKVQIFSVLDLLIAEKSENDHRDELGGSDKKLQSEEDFINSFETLILGHSLKKSLEKTFLPLSRPKYTLELSVVKIKGRIVDDEEKEVEEMQMEDNKTFDHRMKKIKEFGVDMKEFRPHLDFSLLDSNIESSTVHDRTFNNIPSICTFAHGFIVVGGSGIRKRRTQVQKQVGEDTKKVWKNISLGGGFISLISTYHCTETKTIFLPFSPRMIYPVRWNSMDLIIVLGKNANECMTIRSDASSYVNSLSQSKLDDEKELRNRNFDFVRKFVPLKICFDDLDDQNSFPVSIGSMSSTSPSILMCTLDHDEVLFRRFEFNSFSSLPNSSSIIGNNRDSNTNPRVIGKYCISSRSLKSQFMSLNLSSYYENPSPDILDDFTLKLNYDSLRCLSGNGWMLVTCQMNQQMHLFCSSLYGATDDDGAYYEGIGVLNNENYAITDKIQNFDFVIPIRPSPQRQTVDQGTSCQSSEQIVVCSGRLDPFNTFTVSMRRKAIYYSHTTRYKDVIAWLFDKKDFITATVIALKLLGDFETIYDLEGVFSVKNGQGWLDGITEQSLQQDDHVYNSRRSRTSESLSTAVSYRESARRRTQVHLSNLAVKSMINGGSSLAHALEKFLGRNEHYDSVISCSLLVNEITKTIENFRTIDLSHLATYSYDPMESENHALWPIQCLLRIAVSRDCMQSALGLLNDSIPEELRHRCETEDENSPRSSLMLSKSIISMILASSDIAGSVLMDLHEKETGLRFWESLDEPTKLSLSILHVQGRYPFLREKDVRDWAVKILHSVTDMGERDNKNEEDLKSVPTEWLREICTGVLSNAGCDLSQTILFTPALLVDGICVSEKTNTFVYQQLKEEEEDLYDYLTAAPGCGGIDFDLIIPSFLILEDRNAHWISNEKVPTQAILNIVCDLAGRHSTEEPKFPFDSKSVMKQCVRMNNAQSGANLIGGQDGLLLKCAYILSTEFSLSMKDAEMILRRPFEKKPPDGNETFMSSFELTDTHKTLIFELEKYCLRAKKFGDFYKDETCGFINPVFAGRLCLRTWLELGKKYPSSLSWLQCWLADRLNIGGDVPANRLPSAAIVRSLLWNSSKEDESEALAVSFGFDLNFLVQLTKNPLGLLESVEPNIYQ</sequence>
<keyword evidence="2" id="KW-1185">Reference proteome</keyword>
<accession>A0AAD3H5M7</accession>
<gene>
    <name evidence="1" type="ORF">CTEN210_07988</name>
</gene>
<reference evidence="1 2" key="1">
    <citation type="journal article" date="2021" name="Sci. Rep.">
        <title>The genome of the diatom Chaetoceros tenuissimus carries an ancient integrated fragment of an extant virus.</title>
        <authorList>
            <person name="Hongo Y."/>
            <person name="Kimura K."/>
            <person name="Takaki Y."/>
            <person name="Yoshida Y."/>
            <person name="Baba S."/>
            <person name="Kobayashi G."/>
            <person name="Nagasaki K."/>
            <person name="Hano T."/>
            <person name="Tomaru Y."/>
        </authorList>
    </citation>
    <scope>NUCLEOTIDE SEQUENCE [LARGE SCALE GENOMIC DNA]</scope>
    <source>
        <strain evidence="1 2">NIES-3715</strain>
    </source>
</reference>
<protein>
    <submittedName>
        <fullName evidence="1">Uncharacterized protein</fullName>
    </submittedName>
</protein>
<dbReference type="EMBL" id="BLLK01000045">
    <property type="protein sequence ID" value="GFH51512.1"/>
    <property type="molecule type" value="Genomic_DNA"/>
</dbReference>